<evidence type="ECO:0000256" key="7">
    <source>
        <dbReference type="ARBA" id="ARBA00022967"/>
    </source>
</evidence>
<comment type="similarity">
    <text evidence="2 12">Belongs to the cation transport ATPase (P-type) (TC 3.A.3) family. Type IB subfamily.</text>
</comment>
<dbReference type="GO" id="GO:0016887">
    <property type="term" value="F:ATP hydrolysis activity"/>
    <property type="evidence" value="ECO:0007669"/>
    <property type="project" value="InterPro"/>
</dbReference>
<sequence length="807" mass="84800">MATATQTAVTFPITGMSCAACASRIEKVIRRVPGTTPSVNFATAQATVSLAQPPTTAALAPVFEAVRKAGFEIPTQALSLQLTGMSCAACASRIEKLLNRLPGVNAHVNFATEQADITYVPGLADLPAMIAQVRKGGFDAAPVQAPTAISDNDTAAREHAHATALRLQWAMFALSAILSLPLLLGMVDMVSGRMDFMLPLWLQCLLATMVQFGCGWPFYQKAWKAVRGGGANMDVLVVLGTTVAWLSSTVIWLFSLSGHVYFESGTVVITLVRLGRLLEARARDQTRAGIAGLLRLQPKVAHVERDGQVSDISVAALRVGDIVVVRPGENIPVDGIVIAGQSDVDQSAMTGESVPVARTVNDHVIGATLNQNGVLRVRTEHVGADSTLSQIVRMVQRAQASHDPVQQLVDRISAIFVPGVLGIALLTFIVGWMVHGHAATALTGTIAVLVVACPCSLGLAVPTAIMVATGRGARAGLLFRDADTLEHAHTIDLLVLDKTGTLTKGQPEVREVSPLPGHDAQRLLAMACALEQDSEHPLARAIVAHGRQQGITPIAIHDVTALPGRGIEGRTAQGERLRLGAPHFVGTGTDTDMPDTVTRLEQQGHTVIGVADSGGIVGYIALSDSLRTEAPVCIEALRRDGIATLMLTGDNQQAAAAIARTLGMDRFIAGVLPQDKAAEIEKLRGQGHVVGMVGDGINDAPALAMADIGFAMGHGSDIAVQSAGVILMRDNLGGILDAISLSRATLRKVRQNLFFAFIYNIIGIPLAAMGMLDPAIAGAAMAMSSVSVVTSSLLLNRWRATTLPTTT</sequence>
<reference evidence="14" key="2">
    <citation type="submission" date="2022-03" db="EMBL/GenBank/DDBJ databases">
        <authorList>
            <person name="Ryngajllo M."/>
            <person name="Jacek P."/>
            <person name="Kubiak K."/>
        </authorList>
    </citation>
    <scope>NUCLEOTIDE SEQUENCE</scope>
    <source>
        <strain evidence="14">SI1</strain>
    </source>
</reference>
<evidence type="ECO:0000256" key="4">
    <source>
        <dbReference type="ARBA" id="ARBA00022723"/>
    </source>
</evidence>
<keyword evidence="8 12" id="KW-1133">Transmembrane helix</keyword>
<keyword evidence="6 12" id="KW-0067">ATP-binding</keyword>
<dbReference type="InterPro" id="IPR023298">
    <property type="entry name" value="ATPase_P-typ_TM_dom_sf"/>
</dbReference>
<comment type="caution">
    <text evidence="14">The sequence shown here is derived from an EMBL/GenBank/DDBJ whole genome shotgun (WGS) entry which is preliminary data.</text>
</comment>
<evidence type="ECO:0000256" key="11">
    <source>
        <dbReference type="ARBA" id="ARBA00047424"/>
    </source>
</evidence>
<dbReference type="InterPro" id="IPR044492">
    <property type="entry name" value="P_typ_ATPase_HD_dom"/>
</dbReference>
<feature type="transmembrane region" description="Helical" evidence="12">
    <location>
        <begin position="412"/>
        <end position="434"/>
    </location>
</feature>
<feature type="transmembrane region" description="Helical" evidence="12">
    <location>
        <begin position="199"/>
        <end position="219"/>
    </location>
</feature>
<keyword evidence="3 12" id="KW-0812">Transmembrane</keyword>
<gene>
    <name evidence="14" type="ORF">K1W68_12750</name>
</gene>
<dbReference type="NCBIfam" id="TIGR01494">
    <property type="entry name" value="ATPase_P-type"/>
    <property type="match status" value="1"/>
</dbReference>
<dbReference type="InterPro" id="IPR059000">
    <property type="entry name" value="ATPase_P-type_domA"/>
</dbReference>
<evidence type="ECO:0000256" key="12">
    <source>
        <dbReference type="RuleBase" id="RU362081"/>
    </source>
</evidence>
<dbReference type="PRINTS" id="PR00943">
    <property type="entry name" value="CUATPASE"/>
</dbReference>
<evidence type="ECO:0000256" key="8">
    <source>
        <dbReference type="ARBA" id="ARBA00022989"/>
    </source>
</evidence>
<dbReference type="InterPro" id="IPR017969">
    <property type="entry name" value="Heavy-metal-associated_CS"/>
</dbReference>
<dbReference type="PROSITE" id="PS01047">
    <property type="entry name" value="HMA_1"/>
    <property type="match status" value="2"/>
</dbReference>
<name>A0AAW5EUQ6_NOVHA</name>
<feature type="domain" description="HMA" evidence="13">
    <location>
        <begin position="7"/>
        <end position="74"/>
    </location>
</feature>
<dbReference type="InterPro" id="IPR027256">
    <property type="entry name" value="P-typ_ATPase_IB"/>
</dbReference>
<keyword evidence="5 12" id="KW-0547">Nucleotide-binding</keyword>
<dbReference type="RefSeq" id="WP_247067512.1">
    <property type="nucleotide sequence ID" value="NZ_CP094848.1"/>
</dbReference>
<dbReference type="EC" id="7.2.2.9" evidence="10"/>
<evidence type="ECO:0000256" key="2">
    <source>
        <dbReference type="ARBA" id="ARBA00006024"/>
    </source>
</evidence>
<proteinExistence type="inferred from homology"/>
<dbReference type="SUPFAM" id="SSF56784">
    <property type="entry name" value="HAD-like"/>
    <property type="match status" value="1"/>
</dbReference>
<dbReference type="PANTHER" id="PTHR43520">
    <property type="entry name" value="ATP7, ISOFORM B"/>
    <property type="match status" value="1"/>
</dbReference>
<dbReference type="GO" id="GO:0005524">
    <property type="term" value="F:ATP binding"/>
    <property type="evidence" value="ECO:0007669"/>
    <property type="project" value="UniProtKB-UniRule"/>
</dbReference>
<dbReference type="InterPro" id="IPR036412">
    <property type="entry name" value="HAD-like_sf"/>
</dbReference>
<feature type="transmembrane region" description="Helical" evidence="12">
    <location>
        <begin position="167"/>
        <end position="187"/>
    </location>
</feature>
<dbReference type="PRINTS" id="PR00119">
    <property type="entry name" value="CATATPASE"/>
</dbReference>
<evidence type="ECO:0000313" key="15">
    <source>
        <dbReference type="Proteomes" id="UP001202887"/>
    </source>
</evidence>
<keyword evidence="9 12" id="KW-0472">Membrane</keyword>
<dbReference type="Gene3D" id="2.70.150.10">
    <property type="entry name" value="Calcium-transporting ATPase, cytoplasmic transduction domain A"/>
    <property type="match status" value="1"/>
</dbReference>
<keyword evidence="7" id="KW-1278">Translocase</keyword>
<keyword evidence="4 12" id="KW-0479">Metal-binding</keyword>
<dbReference type="Gene3D" id="3.30.70.100">
    <property type="match status" value="2"/>
</dbReference>
<evidence type="ECO:0000259" key="13">
    <source>
        <dbReference type="PROSITE" id="PS50846"/>
    </source>
</evidence>
<dbReference type="InterPro" id="IPR008250">
    <property type="entry name" value="ATPase_P-typ_transduc_dom_A_sf"/>
</dbReference>
<protein>
    <recommendedName>
        <fullName evidence="10">P-type Cu(2+) transporter</fullName>
        <ecNumber evidence="10">7.2.2.9</ecNumber>
    </recommendedName>
</protein>
<dbReference type="AlphaFoldDB" id="A0AAW5EUQ6"/>
<dbReference type="Pfam" id="PF00403">
    <property type="entry name" value="HMA"/>
    <property type="match status" value="2"/>
</dbReference>
<dbReference type="SUPFAM" id="SSF81665">
    <property type="entry name" value="Calcium ATPase, transmembrane domain M"/>
    <property type="match status" value="1"/>
</dbReference>
<dbReference type="GO" id="GO:0005886">
    <property type="term" value="C:plasma membrane"/>
    <property type="evidence" value="ECO:0007669"/>
    <property type="project" value="UniProtKB-SubCell"/>
</dbReference>
<dbReference type="PRINTS" id="PR00942">
    <property type="entry name" value="CUATPASEI"/>
</dbReference>
<evidence type="ECO:0000256" key="1">
    <source>
        <dbReference type="ARBA" id="ARBA00004127"/>
    </source>
</evidence>
<evidence type="ECO:0000256" key="5">
    <source>
        <dbReference type="ARBA" id="ARBA00022741"/>
    </source>
</evidence>
<keyword evidence="12" id="KW-1003">Cell membrane</keyword>
<feature type="transmembrane region" description="Helical" evidence="12">
    <location>
        <begin position="260"/>
        <end position="278"/>
    </location>
</feature>
<evidence type="ECO:0000256" key="10">
    <source>
        <dbReference type="ARBA" id="ARBA00038904"/>
    </source>
</evidence>
<dbReference type="GO" id="GO:0012505">
    <property type="term" value="C:endomembrane system"/>
    <property type="evidence" value="ECO:0007669"/>
    <property type="project" value="UniProtKB-SubCell"/>
</dbReference>
<dbReference type="GO" id="GO:0005507">
    <property type="term" value="F:copper ion binding"/>
    <property type="evidence" value="ECO:0007669"/>
    <property type="project" value="TreeGrafter"/>
</dbReference>
<accession>A0AAW5EUQ6</accession>
<feature type="transmembrane region" description="Helical" evidence="12">
    <location>
        <begin position="231"/>
        <end position="254"/>
    </location>
</feature>
<evidence type="ECO:0000256" key="3">
    <source>
        <dbReference type="ARBA" id="ARBA00022692"/>
    </source>
</evidence>
<reference evidence="14" key="1">
    <citation type="journal article" date="2021" name="Polymers (Basel)">
        <title>Highly Stretchable Bacterial Cellulose Produced by Komagataeibacter hansenii SI1.</title>
        <authorList>
            <person name="Cielecka I."/>
            <person name="Ryngajllo M."/>
            <person name="Maniukiewicz W."/>
            <person name="Bielecki S."/>
        </authorList>
    </citation>
    <scope>NUCLEOTIDE SEQUENCE</scope>
    <source>
        <strain evidence="14">SI1</strain>
    </source>
</reference>
<dbReference type="Proteomes" id="UP001202887">
    <property type="component" value="Unassembled WGS sequence"/>
</dbReference>
<dbReference type="SUPFAM" id="SSF55008">
    <property type="entry name" value="HMA, heavy metal-associated domain"/>
    <property type="match status" value="2"/>
</dbReference>
<dbReference type="InterPro" id="IPR023214">
    <property type="entry name" value="HAD_sf"/>
</dbReference>
<dbReference type="FunFam" id="2.70.150.10:FF:000002">
    <property type="entry name" value="Copper-transporting ATPase 1, putative"/>
    <property type="match status" value="1"/>
</dbReference>
<comment type="catalytic activity">
    <reaction evidence="11">
        <text>Cu(2+)(in) + ATP + H2O = Cu(2+)(out) + ADP + phosphate + H(+)</text>
        <dbReference type="Rhea" id="RHEA:10376"/>
        <dbReference type="ChEBI" id="CHEBI:15377"/>
        <dbReference type="ChEBI" id="CHEBI:15378"/>
        <dbReference type="ChEBI" id="CHEBI:29036"/>
        <dbReference type="ChEBI" id="CHEBI:30616"/>
        <dbReference type="ChEBI" id="CHEBI:43474"/>
        <dbReference type="ChEBI" id="CHEBI:456216"/>
        <dbReference type="EC" id="7.2.2.9"/>
    </reaction>
</comment>
<dbReference type="EMBL" id="JAIBCX010000039">
    <property type="protein sequence ID" value="MCJ8354846.1"/>
    <property type="molecule type" value="Genomic_DNA"/>
</dbReference>
<feature type="transmembrane region" description="Helical" evidence="12">
    <location>
        <begin position="446"/>
        <end position="468"/>
    </location>
</feature>
<evidence type="ECO:0000256" key="6">
    <source>
        <dbReference type="ARBA" id="ARBA00022840"/>
    </source>
</evidence>
<dbReference type="PROSITE" id="PS00154">
    <property type="entry name" value="ATPASE_E1_E2"/>
    <property type="match status" value="1"/>
</dbReference>
<dbReference type="CDD" id="cd02094">
    <property type="entry name" value="P-type_ATPase_Cu-like"/>
    <property type="match status" value="1"/>
</dbReference>
<organism evidence="14 15">
    <name type="scientific">Novacetimonas hansenii</name>
    <name type="common">Komagataeibacter hansenii</name>
    <dbReference type="NCBI Taxonomy" id="436"/>
    <lineage>
        <taxon>Bacteria</taxon>
        <taxon>Pseudomonadati</taxon>
        <taxon>Pseudomonadota</taxon>
        <taxon>Alphaproteobacteria</taxon>
        <taxon>Acetobacterales</taxon>
        <taxon>Acetobacteraceae</taxon>
        <taxon>Novacetimonas</taxon>
    </lineage>
</organism>
<dbReference type="GO" id="GO:0043682">
    <property type="term" value="F:P-type divalent copper transporter activity"/>
    <property type="evidence" value="ECO:0007669"/>
    <property type="project" value="UniProtKB-EC"/>
</dbReference>
<feature type="transmembrane region" description="Helical" evidence="12">
    <location>
        <begin position="752"/>
        <end position="769"/>
    </location>
</feature>
<dbReference type="SUPFAM" id="SSF81653">
    <property type="entry name" value="Calcium ATPase, transduction domain A"/>
    <property type="match status" value="1"/>
</dbReference>
<dbReference type="SFLD" id="SFLDF00027">
    <property type="entry name" value="p-type_atpase"/>
    <property type="match status" value="1"/>
</dbReference>
<dbReference type="NCBIfam" id="TIGR01511">
    <property type="entry name" value="ATPase-IB1_Cu"/>
    <property type="match status" value="1"/>
</dbReference>
<dbReference type="InterPro" id="IPR023299">
    <property type="entry name" value="ATPase_P-typ_cyto_dom_N"/>
</dbReference>
<dbReference type="GO" id="GO:0055070">
    <property type="term" value="P:copper ion homeostasis"/>
    <property type="evidence" value="ECO:0007669"/>
    <property type="project" value="TreeGrafter"/>
</dbReference>
<dbReference type="CDD" id="cd00371">
    <property type="entry name" value="HMA"/>
    <property type="match status" value="2"/>
</dbReference>
<evidence type="ECO:0000256" key="9">
    <source>
        <dbReference type="ARBA" id="ARBA00023136"/>
    </source>
</evidence>
<dbReference type="PANTHER" id="PTHR43520:SF8">
    <property type="entry name" value="P-TYPE CU(+) TRANSPORTER"/>
    <property type="match status" value="1"/>
</dbReference>
<dbReference type="Pfam" id="PF00122">
    <property type="entry name" value="E1-E2_ATPase"/>
    <property type="match status" value="1"/>
</dbReference>
<dbReference type="NCBIfam" id="TIGR01525">
    <property type="entry name" value="ATPase-IB_hvy"/>
    <property type="match status" value="1"/>
</dbReference>
<dbReference type="InterPro" id="IPR001757">
    <property type="entry name" value="P_typ_ATPase"/>
</dbReference>
<comment type="subcellular location">
    <subcellularLocation>
        <location evidence="12">Cell membrane</location>
    </subcellularLocation>
    <subcellularLocation>
        <location evidence="1">Endomembrane system</location>
        <topology evidence="1">Multi-pass membrane protein</topology>
    </subcellularLocation>
</comment>
<dbReference type="Pfam" id="PF00702">
    <property type="entry name" value="Hydrolase"/>
    <property type="match status" value="1"/>
</dbReference>
<dbReference type="Gene3D" id="3.40.50.1000">
    <property type="entry name" value="HAD superfamily/HAD-like"/>
    <property type="match status" value="1"/>
</dbReference>
<dbReference type="FunFam" id="3.30.70.100:FF:000005">
    <property type="entry name" value="Copper-exporting P-type ATPase A"/>
    <property type="match status" value="1"/>
</dbReference>
<dbReference type="InterPro" id="IPR006121">
    <property type="entry name" value="HMA_dom"/>
</dbReference>
<dbReference type="InterPro" id="IPR018303">
    <property type="entry name" value="ATPase_P-typ_P_site"/>
</dbReference>
<dbReference type="PROSITE" id="PS50846">
    <property type="entry name" value="HMA_2"/>
    <property type="match status" value="2"/>
</dbReference>
<dbReference type="InterPro" id="IPR036163">
    <property type="entry name" value="HMA_dom_sf"/>
</dbReference>
<feature type="transmembrane region" description="Helical" evidence="12">
    <location>
        <begin position="775"/>
        <end position="795"/>
    </location>
</feature>
<dbReference type="SFLD" id="SFLDS00003">
    <property type="entry name" value="Haloacid_Dehalogenase"/>
    <property type="match status" value="1"/>
</dbReference>
<evidence type="ECO:0000313" key="14">
    <source>
        <dbReference type="EMBL" id="MCJ8354846.1"/>
    </source>
</evidence>
<feature type="domain" description="HMA" evidence="13">
    <location>
        <begin position="76"/>
        <end position="141"/>
    </location>
</feature>
<dbReference type="SFLD" id="SFLDG00002">
    <property type="entry name" value="C1.7:_P-type_atpase_like"/>
    <property type="match status" value="1"/>
</dbReference>
<dbReference type="Gene3D" id="3.40.1110.10">
    <property type="entry name" value="Calcium-transporting ATPase, cytoplasmic domain N"/>
    <property type="match status" value="1"/>
</dbReference>